<dbReference type="AlphaFoldDB" id="K0TAY2"/>
<dbReference type="OMA" id="MRGHHGT"/>
<comment type="caution">
    <text evidence="2">The sequence shown here is derived from an EMBL/GenBank/DDBJ whole genome shotgun (WGS) entry which is preliminary data.</text>
</comment>
<dbReference type="EMBL" id="AGNL01002647">
    <property type="protein sequence ID" value="EJK75928.1"/>
    <property type="molecule type" value="Genomic_DNA"/>
</dbReference>
<feature type="region of interest" description="Disordered" evidence="1">
    <location>
        <begin position="241"/>
        <end position="273"/>
    </location>
</feature>
<dbReference type="OrthoDB" id="44880at2759"/>
<accession>K0TAY2</accession>
<feature type="region of interest" description="Disordered" evidence="1">
    <location>
        <begin position="125"/>
        <end position="182"/>
    </location>
</feature>
<feature type="compositionally biased region" description="Polar residues" evidence="1">
    <location>
        <begin position="125"/>
        <end position="136"/>
    </location>
</feature>
<dbReference type="eggNOG" id="ENOG502T2VT">
    <property type="taxonomic scope" value="Eukaryota"/>
</dbReference>
<organism evidence="2 3">
    <name type="scientific">Thalassiosira oceanica</name>
    <name type="common">Marine diatom</name>
    <dbReference type="NCBI Taxonomy" id="159749"/>
    <lineage>
        <taxon>Eukaryota</taxon>
        <taxon>Sar</taxon>
        <taxon>Stramenopiles</taxon>
        <taxon>Ochrophyta</taxon>
        <taxon>Bacillariophyta</taxon>
        <taxon>Coscinodiscophyceae</taxon>
        <taxon>Thalassiosirophycidae</taxon>
        <taxon>Thalassiosirales</taxon>
        <taxon>Thalassiosiraceae</taxon>
        <taxon>Thalassiosira</taxon>
    </lineage>
</organism>
<reference evidence="2 3" key="1">
    <citation type="journal article" date="2012" name="Genome Biol.">
        <title>Genome and low-iron response of an oceanic diatom adapted to chronic iron limitation.</title>
        <authorList>
            <person name="Lommer M."/>
            <person name="Specht M."/>
            <person name="Roy A.S."/>
            <person name="Kraemer L."/>
            <person name="Andreson R."/>
            <person name="Gutowska M.A."/>
            <person name="Wolf J."/>
            <person name="Bergner S.V."/>
            <person name="Schilhabel M.B."/>
            <person name="Klostermeier U.C."/>
            <person name="Beiko R.G."/>
            <person name="Rosenstiel P."/>
            <person name="Hippler M."/>
            <person name="Laroche J."/>
        </authorList>
    </citation>
    <scope>NUCLEOTIDE SEQUENCE [LARGE SCALE GENOMIC DNA]</scope>
    <source>
        <strain evidence="2 3">CCMP1005</strain>
    </source>
</reference>
<sequence>MMAHQIYAHNFNDGVDPSRSDSHQELHENYLASLQGSGDENDATAQQSQVVQPMIYVGNNTLGNAGALGGFLLNPLASIFGISETNNTVVPAADPARTVFQGRQQTIHDQQSIPSPTSLVFMTPNQGPTPSTTPETFMTPRHGPTPSSLALSGAAHTAIFGDSSPKDNQHSKKETSHQDESYQVTSDLQGGIASSVVGSLGSMASYIKSSFSAGIPFHSADKAMTSMKSLNKRWWEGGIAGNKRRRGDECSDDEDGCQPGSATKRRKSNGSKLSIKLMKNYEEMGVDQKASGGVAEGRSGQKPSEWTVDTTIVNSRRLNSSGSDLCGSDQGYNAFNNVDAMYKPESNVTSHDAASGHFQEDAVYSSPTSTYYTTREYEETASIVSNSTTITNTFVNDTMQSIHDMLDERNQRDDENELLGVISNPRDWVKKTIRSEMMAGLEEAQGDVCDQRFNASLEVLLRFYKSSGRDARISPWAAASEISGGPGEFDLLEGSYLNLSRPAYVESIGFNKENEYLYNLGRMSFDMFMPREIICSVQKTFSTIKVIGEKDDLPNLVPASLREEVDALSASLGDSSRAILRSYNIDVEMTIEPPSSVGMAEIKGTPSPKKRIRAVLSVEGYILPDPEVPNRLTGEILYCGSIPQHGNCGRLAPSDDRQDDKDDCSGPNLDDEYGGFGDWSNIFSKGKWRRTLSEKARSVAARLVLGAKVPDKMEENGSMAYTLTRPVGGHGKVYLDVLYLDEDTLVMRGHHGTMYAMVRSNNIQRFRSKGIADKQ</sequence>
<gene>
    <name evidence="2" type="ORF">THAOC_02332</name>
</gene>
<evidence type="ECO:0000313" key="3">
    <source>
        <dbReference type="Proteomes" id="UP000266841"/>
    </source>
</evidence>
<evidence type="ECO:0000256" key="1">
    <source>
        <dbReference type="SAM" id="MobiDB-lite"/>
    </source>
</evidence>
<name>K0TAY2_THAOC</name>
<evidence type="ECO:0000313" key="2">
    <source>
        <dbReference type="EMBL" id="EJK75928.1"/>
    </source>
</evidence>
<keyword evidence="3" id="KW-1185">Reference proteome</keyword>
<feature type="compositionally biased region" description="Basic and acidic residues" evidence="1">
    <location>
        <begin position="164"/>
        <end position="180"/>
    </location>
</feature>
<protein>
    <submittedName>
        <fullName evidence="2">Uncharacterized protein</fullName>
    </submittedName>
</protein>
<proteinExistence type="predicted"/>
<dbReference type="Proteomes" id="UP000266841">
    <property type="component" value="Unassembled WGS sequence"/>
</dbReference>